<name>A0A347U8M9_9BACT</name>
<keyword evidence="5 6" id="KW-0472">Membrane</keyword>
<accession>A0A347U8M9</accession>
<evidence type="ECO:0000256" key="1">
    <source>
        <dbReference type="ARBA" id="ARBA00004651"/>
    </source>
</evidence>
<evidence type="ECO:0000256" key="6">
    <source>
        <dbReference type="SAM" id="Phobius"/>
    </source>
</evidence>
<evidence type="ECO:0000256" key="5">
    <source>
        <dbReference type="ARBA" id="ARBA00023136"/>
    </source>
</evidence>
<sequence length="411" mass="50247">MIIYKEKSKQIVTILFLFFIFLLNLSIEYSKYLDLIEEEIFETQVEVLNIYQKDDFDILKLKASNFDFFTSFPKDEKIDKFQILNIVFISKDISFLEYLKGFYTKTVYFDFLEKEEKFKDKIIKKINSNHQDKMISELFQALFLALPISKELRDICTNYGIAHVIALSGFHIVVLSFCIYWIVYFPYSFFHQKFFPYRNKRFDILIFTLIFLLYYLILTDIVPSLLRAFVMFCLGIYLLRSNIKIFSYMTLFYTFLIVIAFFPKYIFSLGFWFSIIAVFYIYLFMQYFKNLNKYFQLFFFNLWMFLIFNPIVHLFFPQTTIEQFLSIIITIAFTLFYPFEIVAHTFDFAIYFDEYIKNFLEYKFFVYEVKTPLYFFIVYLIFSFLSIFYKKAFYILNLLMILFNLFLYLRF</sequence>
<dbReference type="RefSeq" id="WP_118917388.1">
    <property type="nucleotide sequence ID" value="NZ_CP032097.1"/>
</dbReference>
<comment type="subcellular location">
    <subcellularLocation>
        <location evidence="1">Cell membrane</location>
        <topology evidence="1">Multi-pass membrane protein</topology>
    </subcellularLocation>
</comment>
<feature type="transmembrane region" description="Helical" evidence="6">
    <location>
        <begin position="246"/>
        <end position="263"/>
    </location>
</feature>
<gene>
    <name evidence="8" type="ORF">AELL_1549</name>
    <name evidence="9" type="ORF">CP962_09045</name>
</gene>
<evidence type="ECO:0000313" key="11">
    <source>
        <dbReference type="Proteomes" id="UP000290588"/>
    </source>
</evidence>
<protein>
    <submittedName>
        <fullName evidence="8 9">Competence protein</fullName>
    </submittedName>
</protein>
<proteinExistence type="predicted"/>
<evidence type="ECO:0000313" key="8">
    <source>
        <dbReference type="EMBL" id="AXX95207.1"/>
    </source>
</evidence>
<keyword evidence="3 6" id="KW-0812">Transmembrane</keyword>
<evidence type="ECO:0000259" key="7">
    <source>
        <dbReference type="Pfam" id="PF03772"/>
    </source>
</evidence>
<evidence type="ECO:0000256" key="2">
    <source>
        <dbReference type="ARBA" id="ARBA00022475"/>
    </source>
</evidence>
<reference evidence="8 10" key="2">
    <citation type="submission" date="2018-08" db="EMBL/GenBank/DDBJ databases">
        <title>Complete genome of the Arcobacter ellisii type strain LMG 26155.</title>
        <authorList>
            <person name="Miller W.G."/>
            <person name="Yee E."/>
            <person name="Bono J.L."/>
        </authorList>
    </citation>
    <scope>NUCLEOTIDE SEQUENCE [LARGE SCALE GENOMIC DNA]</scope>
    <source>
        <strain evidence="8 10">LMG 26155</strain>
    </source>
</reference>
<feature type="transmembrane region" description="Helical" evidence="6">
    <location>
        <begin position="392"/>
        <end position="409"/>
    </location>
</feature>
<feature type="transmembrane region" description="Helical" evidence="6">
    <location>
        <begin position="202"/>
        <end position="218"/>
    </location>
</feature>
<dbReference type="Proteomes" id="UP000262582">
    <property type="component" value="Chromosome"/>
</dbReference>
<feature type="transmembrane region" description="Helical" evidence="6">
    <location>
        <begin position="328"/>
        <end position="352"/>
    </location>
</feature>
<reference evidence="9 11" key="1">
    <citation type="submission" date="2017-09" db="EMBL/GenBank/DDBJ databases">
        <title>Genomics of the genus Arcobacter.</title>
        <authorList>
            <person name="Perez-Cataluna A."/>
            <person name="Figueras M.J."/>
            <person name="Salas-Masso N."/>
        </authorList>
    </citation>
    <scope>NUCLEOTIDE SEQUENCE [LARGE SCALE GENOMIC DNA]</scope>
    <source>
        <strain evidence="9 11">CECT 7837</strain>
    </source>
</reference>
<keyword evidence="2" id="KW-1003">Cell membrane</keyword>
<dbReference type="GO" id="GO:0005886">
    <property type="term" value="C:plasma membrane"/>
    <property type="evidence" value="ECO:0007669"/>
    <property type="project" value="UniProtKB-SubCell"/>
</dbReference>
<feature type="domain" description="ComEC/Rec2-related protein" evidence="7">
    <location>
        <begin position="148"/>
        <end position="353"/>
    </location>
</feature>
<dbReference type="KEGG" id="aell:AELL_1549"/>
<dbReference type="PANTHER" id="PTHR30619:SF7">
    <property type="entry name" value="BETA-LACTAMASE DOMAIN PROTEIN"/>
    <property type="match status" value="1"/>
</dbReference>
<dbReference type="InterPro" id="IPR004477">
    <property type="entry name" value="ComEC_N"/>
</dbReference>
<dbReference type="Pfam" id="PF03772">
    <property type="entry name" value="Competence"/>
    <property type="match status" value="1"/>
</dbReference>
<keyword evidence="10" id="KW-1185">Reference proteome</keyword>
<dbReference type="NCBIfam" id="TIGR00360">
    <property type="entry name" value="ComEC_N-term"/>
    <property type="match status" value="1"/>
</dbReference>
<dbReference type="OrthoDB" id="5372341at2"/>
<feature type="transmembrane region" description="Helical" evidence="6">
    <location>
        <begin position="161"/>
        <end position="190"/>
    </location>
</feature>
<dbReference type="AlphaFoldDB" id="A0A347U8M9"/>
<dbReference type="InterPro" id="IPR052159">
    <property type="entry name" value="Competence_DNA_uptake"/>
</dbReference>
<evidence type="ECO:0000256" key="3">
    <source>
        <dbReference type="ARBA" id="ARBA00022692"/>
    </source>
</evidence>
<evidence type="ECO:0000313" key="10">
    <source>
        <dbReference type="Proteomes" id="UP000262582"/>
    </source>
</evidence>
<dbReference type="EMBL" id="CP032097">
    <property type="protein sequence ID" value="AXX95207.1"/>
    <property type="molecule type" value="Genomic_DNA"/>
</dbReference>
<organism evidence="9 11">
    <name type="scientific">Arcobacter ellisii</name>
    <dbReference type="NCBI Taxonomy" id="913109"/>
    <lineage>
        <taxon>Bacteria</taxon>
        <taxon>Pseudomonadati</taxon>
        <taxon>Campylobacterota</taxon>
        <taxon>Epsilonproteobacteria</taxon>
        <taxon>Campylobacterales</taxon>
        <taxon>Arcobacteraceae</taxon>
        <taxon>Arcobacter</taxon>
    </lineage>
</organism>
<dbReference type="PANTHER" id="PTHR30619">
    <property type="entry name" value="DNA INTERNALIZATION/COMPETENCE PROTEIN COMEC/REC2"/>
    <property type="match status" value="1"/>
</dbReference>
<feature type="transmembrane region" description="Helical" evidence="6">
    <location>
        <begin position="297"/>
        <end position="316"/>
    </location>
</feature>
<dbReference type="EMBL" id="NXIG01000008">
    <property type="protein sequence ID" value="RXI30143.1"/>
    <property type="molecule type" value="Genomic_DNA"/>
</dbReference>
<feature type="transmembrane region" description="Helical" evidence="6">
    <location>
        <begin position="364"/>
        <end position="386"/>
    </location>
</feature>
<keyword evidence="4 6" id="KW-1133">Transmembrane helix</keyword>
<dbReference type="Proteomes" id="UP000290588">
    <property type="component" value="Unassembled WGS sequence"/>
</dbReference>
<evidence type="ECO:0000313" key="9">
    <source>
        <dbReference type="EMBL" id="RXI30143.1"/>
    </source>
</evidence>
<evidence type="ECO:0000256" key="4">
    <source>
        <dbReference type="ARBA" id="ARBA00022989"/>
    </source>
</evidence>
<feature type="transmembrane region" description="Helical" evidence="6">
    <location>
        <begin position="269"/>
        <end position="285"/>
    </location>
</feature>